<proteinExistence type="inferred from homology"/>
<reference evidence="3 4" key="1">
    <citation type="submission" date="2019-01" db="EMBL/GenBank/DDBJ databases">
        <authorList>
            <consortium name="Pathogen Informatics"/>
        </authorList>
    </citation>
    <scope>NUCLEOTIDE SEQUENCE [LARGE SCALE GENOMIC DNA]</scope>
    <source>
        <strain evidence="3 4">NCTC10166</strain>
    </source>
</reference>
<dbReference type="AlphaFoldDB" id="A0A449A5G6"/>
<dbReference type="GO" id="GO:0016791">
    <property type="term" value="F:phosphatase activity"/>
    <property type="evidence" value="ECO:0007669"/>
    <property type="project" value="UniProtKB-ARBA"/>
</dbReference>
<protein>
    <submittedName>
        <fullName evidence="3">Cof-like hydrolase</fullName>
    </submittedName>
</protein>
<dbReference type="NCBIfam" id="TIGR00099">
    <property type="entry name" value="Cof-subfamily"/>
    <property type="match status" value="1"/>
</dbReference>
<dbReference type="Gene3D" id="3.30.1240.10">
    <property type="match status" value="1"/>
</dbReference>
<dbReference type="Proteomes" id="UP000289440">
    <property type="component" value="Chromosome"/>
</dbReference>
<dbReference type="GO" id="GO:0005829">
    <property type="term" value="C:cytosol"/>
    <property type="evidence" value="ECO:0007669"/>
    <property type="project" value="TreeGrafter"/>
</dbReference>
<dbReference type="NCBIfam" id="NF045966">
    <property type="entry name" value="YcsE_rel_Pase"/>
    <property type="match status" value="1"/>
</dbReference>
<dbReference type="SFLD" id="SFLDS00003">
    <property type="entry name" value="Haloacid_Dehalogenase"/>
    <property type="match status" value="1"/>
</dbReference>
<dbReference type="Pfam" id="PF08282">
    <property type="entry name" value="Hydrolase_3"/>
    <property type="match status" value="1"/>
</dbReference>
<dbReference type="NCBIfam" id="TIGR01484">
    <property type="entry name" value="HAD-SF-IIB"/>
    <property type="match status" value="1"/>
</dbReference>
<dbReference type="Gene3D" id="3.40.50.1000">
    <property type="entry name" value="HAD superfamily/HAD-like"/>
    <property type="match status" value="1"/>
</dbReference>
<dbReference type="OrthoDB" id="388819at2"/>
<comment type="similarity">
    <text evidence="2">Belongs to the HAD-like hydrolase superfamily. Cof family.</text>
</comment>
<dbReference type="InterPro" id="IPR023214">
    <property type="entry name" value="HAD_sf"/>
</dbReference>
<dbReference type="InterPro" id="IPR000150">
    <property type="entry name" value="Cof"/>
</dbReference>
<gene>
    <name evidence="3" type="ORF">NCTC10166_00437</name>
</gene>
<accession>A0A449A5G6</accession>
<organism evidence="3 4">
    <name type="scientific">Mesomycoplasma neurolyticum</name>
    <dbReference type="NCBI Taxonomy" id="2120"/>
    <lineage>
        <taxon>Bacteria</taxon>
        <taxon>Bacillati</taxon>
        <taxon>Mycoplasmatota</taxon>
        <taxon>Mycoplasmoidales</taxon>
        <taxon>Metamycoplasmataceae</taxon>
        <taxon>Mesomycoplasma</taxon>
    </lineage>
</organism>
<keyword evidence="4" id="KW-1185">Reference proteome</keyword>
<dbReference type="SFLD" id="SFLDG01140">
    <property type="entry name" value="C2.B:_Phosphomannomutase_and_P"/>
    <property type="match status" value="1"/>
</dbReference>
<evidence type="ECO:0000313" key="3">
    <source>
        <dbReference type="EMBL" id="VEU59464.1"/>
    </source>
</evidence>
<comment type="cofactor">
    <cofactor evidence="1">
        <name>Mg(2+)</name>
        <dbReference type="ChEBI" id="CHEBI:18420"/>
    </cofactor>
</comment>
<dbReference type="InterPro" id="IPR006379">
    <property type="entry name" value="HAD-SF_hydro_IIB"/>
</dbReference>
<dbReference type="PANTHER" id="PTHR10000">
    <property type="entry name" value="PHOSPHOSERINE PHOSPHATASE"/>
    <property type="match status" value="1"/>
</dbReference>
<dbReference type="RefSeq" id="WP_129719852.1">
    <property type="nucleotide sequence ID" value="NZ_LR214951.1"/>
</dbReference>
<dbReference type="InterPro" id="IPR036412">
    <property type="entry name" value="HAD-like_sf"/>
</dbReference>
<dbReference type="PROSITE" id="PS01229">
    <property type="entry name" value="COF_2"/>
    <property type="match status" value="1"/>
</dbReference>
<dbReference type="KEGG" id="mnu:NCTC10166_00437"/>
<sequence>MKKYKLIVFDIDGTLLPFGVESLSAKTKKMVHELKEKGYVVVFATGREFVTIGTLLDDIPVDYFIGANGAFIYDLNKKEVVFENKIILSEFQTLSNFLEKFNCEYSVMTDKWGYFSDGHDLDTWFLSPHKENFKNLCELTCDEEPLHLVTIRANDKSFKNTVQEFIDKNNLNMEINAQWSKGFFIGPKNTNKATGLKKLYKFTKITLDEMIAFGDSSNDVEMLSEVGYSVALAGGWSYLKTIAKDVTTKTVEEDGVYYKLKELGIL</sequence>
<dbReference type="SUPFAM" id="SSF56784">
    <property type="entry name" value="HAD-like"/>
    <property type="match status" value="1"/>
</dbReference>
<name>A0A449A5G6_9BACT</name>
<evidence type="ECO:0000256" key="1">
    <source>
        <dbReference type="ARBA" id="ARBA00001946"/>
    </source>
</evidence>
<evidence type="ECO:0000256" key="2">
    <source>
        <dbReference type="ARBA" id="ARBA00034778"/>
    </source>
</evidence>
<keyword evidence="3" id="KW-0378">Hydrolase</keyword>
<evidence type="ECO:0000313" key="4">
    <source>
        <dbReference type="Proteomes" id="UP000289440"/>
    </source>
</evidence>
<dbReference type="EMBL" id="LR214951">
    <property type="protein sequence ID" value="VEU59464.1"/>
    <property type="molecule type" value="Genomic_DNA"/>
</dbReference>
<dbReference type="PANTHER" id="PTHR10000:SF8">
    <property type="entry name" value="HAD SUPERFAMILY HYDROLASE-LIKE, TYPE 3"/>
    <property type="match status" value="1"/>
</dbReference>
<dbReference type="GO" id="GO:0000287">
    <property type="term" value="F:magnesium ion binding"/>
    <property type="evidence" value="ECO:0007669"/>
    <property type="project" value="TreeGrafter"/>
</dbReference>